<accession>A0AA37WU11</accession>
<dbReference type="RefSeq" id="WP_238194973.1">
    <property type="nucleotide sequence ID" value="NZ_BPQZ01000003.1"/>
</dbReference>
<evidence type="ECO:0000313" key="2">
    <source>
        <dbReference type="Proteomes" id="UP001157440"/>
    </source>
</evidence>
<evidence type="ECO:0000313" key="1">
    <source>
        <dbReference type="EMBL" id="GLS72699.1"/>
    </source>
</evidence>
<keyword evidence="2" id="KW-1185">Reference proteome</keyword>
<proteinExistence type="predicted"/>
<dbReference type="AlphaFoldDB" id="A0AA37WU11"/>
<name>A0AA37WU11_9HYPH</name>
<gene>
    <name evidence="1" type="ORF">GCM10007890_47140</name>
</gene>
<sequence>MEQRLGRHAIALLQAARDAGDPMLIAQAEAMAMAVGFALAARSPDLGARED</sequence>
<protein>
    <submittedName>
        <fullName evidence="1">Uncharacterized protein</fullName>
    </submittedName>
</protein>
<dbReference type="Proteomes" id="UP001157440">
    <property type="component" value="Unassembled WGS sequence"/>
</dbReference>
<dbReference type="EMBL" id="BSPL01000023">
    <property type="protein sequence ID" value="GLS72699.1"/>
    <property type="molecule type" value="Genomic_DNA"/>
</dbReference>
<organism evidence="1 2">
    <name type="scientific">Methylobacterium tardum</name>
    <dbReference type="NCBI Taxonomy" id="374432"/>
    <lineage>
        <taxon>Bacteria</taxon>
        <taxon>Pseudomonadati</taxon>
        <taxon>Pseudomonadota</taxon>
        <taxon>Alphaproteobacteria</taxon>
        <taxon>Hyphomicrobiales</taxon>
        <taxon>Methylobacteriaceae</taxon>
        <taxon>Methylobacterium</taxon>
    </lineage>
</organism>
<reference evidence="2" key="1">
    <citation type="journal article" date="2019" name="Int. J. Syst. Evol. Microbiol.">
        <title>The Global Catalogue of Microorganisms (GCM) 10K type strain sequencing project: providing services to taxonomists for standard genome sequencing and annotation.</title>
        <authorList>
            <consortium name="The Broad Institute Genomics Platform"/>
            <consortium name="The Broad Institute Genome Sequencing Center for Infectious Disease"/>
            <person name="Wu L."/>
            <person name="Ma J."/>
        </authorList>
    </citation>
    <scope>NUCLEOTIDE SEQUENCE [LARGE SCALE GENOMIC DNA]</scope>
    <source>
        <strain evidence="2">NBRC 103632</strain>
    </source>
</reference>
<comment type="caution">
    <text evidence="1">The sequence shown here is derived from an EMBL/GenBank/DDBJ whole genome shotgun (WGS) entry which is preliminary data.</text>
</comment>